<proteinExistence type="predicted"/>
<comment type="caution">
    <text evidence="2">The sequence shown here is derived from an EMBL/GenBank/DDBJ whole genome shotgun (WGS) entry which is preliminary data.</text>
</comment>
<protein>
    <submittedName>
        <fullName evidence="2">Uncharacterized protein</fullName>
    </submittedName>
</protein>
<evidence type="ECO:0000313" key="3">
    <source>
        <dbReference type="Proteomes" id="UP001589575"/>
    </source>
</evidence>
<accession>A0ABV5FWB6</accession>
<keyword evidence="3" id="KW-1185">Reference proteome</keyword>
<organism evidence="2 3">
    <name type="scientific">Citricoccus parietis</name>
    <dbReference type="NCBI Taxonomy" id="592307"/>
    <lineage>
        <taxon>Bacteria</taxon>
        <taxon>Bacillati</taxon>
        <taxon>Actinomycetota</taxon>
        <taxon>Actinomycetes</taxon>
        <taxon>Micrococcales</taxon>
        <taxon>Micrococcaceae</taxon>
        <taxon>Citricoccus</taxon>
    </lineage>
</organism>
<dbReference type="EMBL" id="JBHMFI010000001">
    <property type="protein sequence ID" value="MFB9070979.1"/>
    <property type="molecule type" value="Genomic_DNA"/>
</dbReference>
<reference evidence="2 3" key="1">
    <citation type="submission" date="2024-09" db="EMBL/GenBank/DDBJ databases">
        <authorList>
            <person name="Sun Q."/>
            <person name="Mori K."/>
        </authorList>
    </citation>
    <scope>NUCLEOTIDE SEQUENCE [LARGE SCALE GENOMIC DNA]</scope>
    <source>
        <strain evidence="2 3">CCM 7609</strain>
    </source>
</reference>
<name>A0ABV5FWB6_9MICC</name>
<dbReference type="Proteomes" id="UP001589575">
    <property type="component" value="Unassembled WGS sequence"/>
</dbReference>
<feature type="region of interest" description="Disordered" evidence="1">
    <location>
        <begin position="20"/>
        <end position="50"/>
    </location>
</feature>
<evidence type="ECO:0000313" key="2">
    <source>
        <dbReference type="EMBL" id="MFB9070979.1"/>
    </source>
</evidence>
<evidence type="ECO:0000256" key="1">
    <source>
        <dbReference type="SAM" id="MobiDB-lite"/>
    </source>
</evidence>
<sequence>MRATDPSGIVFGGWKEEFFPPPRCIKGPAQGRLHGARTCSNSRQAPRRTS</sequence>
<gene>
    <name evidence="2" type="ORF">ACFFX0_07150</name>
</gene>